<sequence length="398" mass="45334">MLLTRTPLLRTLRVFGLPSPRGHVLTSFLDKLLITGPIEQIVPNHASRSLDITLFSNIGVTEFLERKRYPSEFDTLKFEIGEESRLPVELMSGLILRNASRALRIAPLMDYMTPDWLTKFLLKFGQVEKLEVNPLERAAVVHYMSINEAIHAARSIIKARLLDPRISISHVSDRTDKYPMNKDVDSLTVAIHMPKHCNIAAAIRAYVSKNSESRMRFAPLNLLGQHLQLNSGDGKILYLYFRCTAHLEQFMFDFELDPDHPDARYLRREITTDNPIPGRVVKSSEYRATRVLSLTNVNPLLDGDTIIKDFSAYGKHALVPYSPLIIRSQDMRTIRMAYASLPDSAYALDCIWKGKIDPIRYRGLHVTFGSEVHYAPQADKDDPIYPPVHQIFRPLVVG</sequence>
<organism evidence="2 3">
    <name type="scientific">Marasmiellus scandens</name>
    <dbReference type="NCBI Taxonomy" id="2682957"/>
    <lineage>
        <taxon>Eukaryota</taxon>
        <taxon>Fungi</taxon>
        <taxon>Dikarya</taxon>
        <taxon>Basidiomycota</taxon>
        <taxon>Agaricomycotina</taxon>
        <taxon>Agaricomycetes</taxon>
        <taxon>Agaricomycetidae</taxon>
        <taxon>Agaricales</taxon>
        <taxon>Marasmiineae</taxon>
        <taxon>Omphalotaceae</taxon>
        <taxon>Marasmiellus</taxon>
    </lineage>
</organism>
<proteinExistence type="predicted"/>
<evidence type="ECO:0000313" key="1">
    <source>
        <dbReference type="EMBL" id="KAK7437877.1"/>
    </source>
</evidence>
<evidence type="ECO:0000313" key="2">
    <source>
        <dbReference type="EMBL" id="KAK7463105.1"/>
    </source>
</evidence>
<protein>
    <submittedName>
        <fullName evidence="2">Uncharacterized protein</fullName>
    </submittedName>
</protein>
<comment type="caution">
    <text evidence="2">The sequence shown here is derived from an EMBL/GenBank/DDBJ whole genome shotgun (WGS) entry which is preliminary data.</text>
</comment>
<dbReference type="EMBL" id="JBANRG010000082">
    <property type="protein sequence ID" value="KAK7437877.1"/>
    <property type="molecule type" value="Genomic_DNA"/>
</dbReference>
<accession>A0ABR1JLS2</accession>
<dbReference type="InterPro" id="IPR035979">
    <property type="entry name" value="RBD_domain_sf"/>
</dbReference>
<name>A0ABR1JLS2_9AGAR</name>
<keyword evidence="3" id="KW-1185">Reference proteome</keyword>
<gene>
    <name evidence="2" type="ORF">VKT23_007690</name>
    <name evidence="1" type="ORF">VKT23_018312</name>
</gene>
<reference evidence="2 3" key="1">
    <citation type="submission" date="2024-01" db="EMBL/GenBank/DDBJ databases">
        <title>A draft genome for the cacao thread blight pathogen Marasmiellus scandens.</title>
        <authorList>
            <person name="Baruah I.K."/>
            <person name="Leung J."/>
            <person name="Bukari Y."/>
            <person name="Amoako-Attah I."/>
            <person name="Meinhardt L.W."/>
            <person name="Bailey B.A."/>
            <person name="Cohen S.P."/>
        </authorList>
    </citation>
    <scope>NUCLEOTIDE SEQUENCE [LARGE SCALE GENOMIC DNA]</scope>
    <source>
        <strain evidence="2 3">GH-19</strain>
    </source>
</reference>
<dbReference type="SUPFAM" id="SSF54928">
    <property type="entry name" value="RNA-binding domain, RBD"/>
    <property type="match status" value="1"/>
</dbReference>
<dbReference type="EMBL" id="JBANRG010000010">
    <property type="protein sequence ID" value="KAK7463105.1"/>
    <property type="molecule type" value="Genomic_DNA"/>
</dbReference>
<evidence type="ECO:0000313" key="3">
    <source>
        <dbReference type="Proteomes" id="UP001498398"/>
    </source>
</evidence>
<dbReference type="Proteomes" id="UP001498398">
    <property type="component" value="Unassembled WGS sequence"/>
</dbReference>